<dbReference type="InterPro" id="IPR023753">
    <property type="entry name" value="FAD/NAD-binding_dom"/>
</dbReference>
<feature type="domain" description="FAD/NAD(P)-binding" evidence="2">
    <location>
        <begin position="4"/>
        <end position="291"/>
    </location>
</feature>
<dbReference type="PRINTS" id="PR00368">
    <property type="entry name" value="FADPNR"/>
</dbReference>
<dbReference type="InterPro" id="IPR036188">
    <property type="entry name" value="FAD/NAD-bd_sf"/>
</dbReference>
<evidence type="ECO:0000259" key="2">
    <source>
        <dbReference type="Pfam" id="PF07992"/>
    </source>
</evidence>
<keyword evidence="1" id="KW-0560">Oxidoreductase</keyword>
<evidence type="ECO:0000256" key="1">
    <source>
        <dbReference type="ARBA" id="ARBA00023002"/>
    </source>
</evidence>
<gene>
    <name evidence="3" type="ORF">SAMN04488123_107176</name>
</gene>
<dbReference type="PRINTS" id="PR00469">
    <property type="entry name" value="PNDRDTASEII"/>
</dbReference>
<dbReference type="PANTHER" id="PTHR42949:SF3">
    <property type="entry name" value="ANAEROBIC GLYCEROL-3-PHOSPHATE DEHYDROGENASE SUBUNIT B"/>
    <property type="match status" value="1"/>
</dbReference>
<dbReference type="InterPro" id="IPR051691">
    <property type="entry name" value="Metab_Enz_Cyan_OpOx_G3PDH"/>
</dbReference>
<dbReference type="Gene3D" id="3.50.50.60">
    <property type="entry name" value="FAD/NAD(P)-binding domain"/>
    <property type="match status" value="2"/>
</dbReference>
<accession>A0A1G8P3V7</accession>
<dbReference type="AlphaFoldDB" id="A0A1G8P3V7"/>
<protein>
    <submittedName>
        <fullName evidence="3">Pyridine nucleotide-disulphide oxidoreductase</fullName>
    </submittedName>
</protein>
<dbReference type="GO" id="GO:0016491">
    <property type="term" value="F:oxidoreductase activity"/>
    <property type="evidence" value="ECO:0007669"/>
    <property type="project" value="UniProtKB-KW"/>
</dbReference>
<evidence type="ECO:0000313" key="3">
    <source>
        <dbReference type="EMBL" id="SDI86968.1"/>
    </source>
</evidence>
<proteinExistence type="predicted"/>
<dbReference type="RefSeq" id="WP_090398488.1">
    <property type="nucleotide sequence ID" value="NZ_FNEN01000007.1"/>
</dbReference>
<dbReference type="EMBL" id="FNEN01000007">
    <property type="protein sequence ID" value="SDI86968.1"/>
    <property type="molecule type" value="Genomic_DNA"/>
</dbReference>
<dbReference type="PANTHER" id="PTHR42949">
    <property type="entry name" value="ANAEROBIC GLYCEROL-3-PHOSPHATE DEHYDROGENASE SUBUNIT B"/>
    <property type="match status" value="1"/>
</dbReference>
<keyword evidence="4" id="KW-1185">Reference proteome</keyword>
<dbReference type="OrthoDB" id="9776839at2"/>
<dbReference type="SUPFAM" id="SSF51905">
    <property type="entry name" value="FAD/NAD(P)-binding domain"/>
    <property type="match status" value="1"/>
</dbReference>
<evidence type="ECO:0000313" key="4">
    <source>
        <dbReference type="Proteomes" id="UP000198853"/>
    </source>
</evidence>
<dbReference type="Pfam" id="PF07992">
    <property type="entry name" value="Pyr_redox_2"/>
    <property type="match status" value="1"/>
</dbReference>
<dbReference type="Proteomes" id="UP000198853">
    <property type="component" value="Unassembled WGS sequence"/>
</dbReference>
<name>A0A1G8P3V7_9BACI</name>
<reference evidence="3 4" key="1">
    <citation type="submission" date="2016-10" db="EMBL/GenBank/DDBJ databases">
        <authorList>
            <person name="de Groot N.N."/>
        </authorList>
    </citation>
    <scope>NUCLEOTIDE SEQUENCE [LARGE SCALE GENOMIC DNA]</scope>
    <source>
        <strain evidence="3 4">DSM 21771</strain>
    </source>
</reference>
<sequence>MDTDLLIIGGGPAGLHAANTVGQYGIRTVIVEESNALGGLLRQQVHYINDLPREFKAQTGQNLSEYFIGNLSDQCTVLLNHIFTGVYKDGRLGIANQETVIPIRAKRVLIATGAAEETMIFPGWTLPGVISVGAGQILHHREGVLPGKKAVILGSSEPALSLSMDLFDKGSDVAIVDGGSEISCGNQQLLDEIVTKNIPIYFEAFNLEALGTDEVEKLVFQQSSGNEKKLETDVVCIGGEYSPILESFEILDCKFTYAEKLGGWLPQYDHTLKTSVNHVFAAGNCAGITSMSGILLTAEIASLNVVHELMNEQIQEQVESLWEELINIEDSSFLPSFHSRKDIIAEAYT</sequence>
<organism evidence="3 4">
    <name type="scientific">Natribacillus halophilus</name>
    <dbReference type="NCBI Taxonomy" id="549003"/>
    <lineage>
        <taxon>Bacteria</taxon>
        <taxon>Bacillati</taxon>
        <taxon>Bacillota</taxon>
        <taxon>Bacilli</taxon>
        <taxon>Bacillales</taxon>
        <taxon>Bacillaceae</taxon>
        <taxon>Natribacillus</taxon>
    </lineage>
</organism>